<dbReference type="NCBIfam" id="TIGR02436">
    <property type="entry name" value="four helix bundle protein"/>
    <property type="match status" value="1"/>
</dbReference>
<dbReference type="Gene3D" id="1.20.1440.60">
    <property type="entry name" value="23S rRNA-intervening sequence"/>
    <property type="match status" value="1"/>
</dbReference>
<gene>
    <name evidence="1" type="ORF">A2586_01995</name>
</gene>
<organism evidence="1 2">
    <name type="scientific">Candidatus Harrisonbacteria bacterium RIFOXYD1_FULL_40_9</name>
    <dbReference type="NCBI Taxonomy" id="1798412"/>
    <lineage>
        <taxon>Bacteria</taxon>
        <taxon>Candidatus Harrisoniibacteriota</taxon>
    </lineage>
</organism>
<dbReference type="PANTHER" id="PTHR38471:SF2">
    <property type="entry name" value="FOUR HELIX BUNDLE PROTEIN"/>
    <property type="match status" value="1"/>
</dbReference>
<dbReference type="InterPro" id="IPR036583">
    <property type="entry name" value="23S_rRNA_IVS_sf"/>
</dbReference>
<proteinExistence type="predicted"/>
<accession>A0A1G1ZWA3</accession>
<comment type="caution">
    <text evidence="1">The sequence shown here is derived from an EMBL/GenBank/DDBJ whole genome shotgun (WGS) entry which is preliminary data.</text>
</comment>
<dbReference type="Pfam" id="PF05635">
    <property type="entry name" value="23S_rRNA_IVP"/>
    <property type="match status" value="1"/>
</dbReference>
<dbReference type="AlphaFoldDB" id="A0A1G1ZWA3"/>
<name>A0A1G1ZWA3_9BACT</name>
<protein>
    <recommendedName>
        <fullName evidence="3">Four helix bundle protein</fullName>
    </recommendedName>
</protein>
<dbReference type="CDD" id="cd16377">
    <property type="entry name" value="23S_rRNA_IVP_like"/>
    <property type="match status" value="1"/>
</dbReference>
<dbReference type="Proteomes" id="UP000176611">
    <property type="component" value="Unassembled WGS sequence"/>
</dbReference>
<dbReference type="InterPro" id="IPR012657">
    <property type="entry name" value="23S_rRNA-intervening_sequence"/>
</dbReference>
<evidence type="ECO:0008006" key="3">
    <source>
        <dbReference type="Google" id="ProtNLM"/>
    </source>
</evidence>
<dbReference type="PANTHER" id="PTHR38471">
    <property type="entry name" value="FOUR HELIX BUNDLE PROTEIN"/>
    <property type="match status" value="1"/>
</dbReference>
<reference evidence="1 2" key="1">
    <citation type="journal article" date="2016" name="Nat. Commun.">
        <title>Thousands of microbial genomes shed light on interconnected biogeochemical processes in an aquifer system.</title>
        <authorList>
            <person name="Anantharaman K."/>
            <person name="Brown C.T."/>
            <person name="Hug L.A."/>
            <person name="Sharon I."/>
            <person name="Castelle C.J."/>
            <person name="Probst A.J."/>
            <person name="Thomas B.C."/>
            <person name="Singh A."/>
            <person name="Wilkins M.J."/>
            <person name="Karaoz U."/>
            <person name="Brodie E.L."/>
            <person name="Williams K.H."/>
            <person name="Hubbard S.S."/>
            <person name="Banfield J.F."/>
        </authorList>
    </citation>
    <scope>NUCLEOTIDE SEQUENCE [LARGE SCALE GENOMIC DNA]</scope>
</reference>
<sequence>MYNGPELNESINSFTDLNAWKKAHELVLDIYSVTKTFPREELFGLVSQMRRAGASVTSNIAEGFSRNSSKEKIQFYTTAKGSLTELQSQLMIGRDIGYMLSHNFDDLFKKSKVVHKLVNGLIKTSKSYVI</sequence>
<evidence type="ECO:0000313" key="1">
    <source>
        <dbReference type="EMBL" id="OGY68755.1"/>
    </source>
</evidence>
<dbReference type="EMBL" id="MHJO01000029">
    <property type="protein sequence ID" value="OGY68755.1"/>
    <property type="molecule type" value="Genomic_DNA"/>
</dbReference>
<dbReference type="SUPFAM" id="SSF158446">
    <property type="entry name" value="IVS-encoded protein-like"/>
    <property type="match status" value="1"/>
</dbReference>
<evidence type="ECO:0000313" key="2">
    <source>
        <dbReference type="Proteomes" id="UP000176611"/>
    </source>
</evidence>